<dbReference type="GO" id="GO:0050660">
    <property type="term" value="F:flavin adenine dinucleotide binding"/>
    <property type="evidence" value="ECO:0007669"/>
    <property type="project" value="TreeGrafter"/>
</dbReference>
<dbReference type="InterPro" id="IPR037099">
    <property type="entry name" value="Fum_R/Succ_DH_flav-like_C_sf"/>
</dbReference>
<dbReference type="PANTHER" id="PTHR11632">
    <property type="entry name" value="SUCCINATE DEHYDROGENASE 2 FLAVOPROTEIN SUBUNIT"/>
    <property type="match status" value="1"/>
</dbReference>
<organism evidence="7 8">
    <name type="scientific">Solemya velesiana gill symbiont</name>
    <dbReference type="NCBI Taxonomy" id="1918948"/>
    <lineage>
        <taxon>Bacteria</taxon>
        <taxon>Pseudomonadati</taxon>
        <taxon>Pseudomonadota</taxon>
        <taxon>Gammaproteobacteria</taxon>
        <taxon>sulfur-oxidizing symbionts</taxon>
    </lineage>
</organism>
<dbReference type="SUPFAM" id="SSF46977">
    <property type="entry name" value="Succinate dehydrogenase/fumarate reductase flavoprotein C-terminal domain"/>
    <property type="match status" value="1"/>
</dbReference>
<dbReference type="InterPro" id="IPR011803">
    <property type="entry name" value="AprA"/>
</dbReference>
<dbReference type="Proteomes" id="UP000190896">
    <property type="component" value="Unassembled WGS sequence"/>
</dbReference>
<dbReference type="EMBL" id="MPRJ01000082">
    <property type="protein sequence ID" value="OOZ35692.1"/>
    <property type="molecule type" value="Genomic_DNA"/>
</dbReference>
<dbReference type="SUPFAM" id="SSF51905">
    <property type="entry name" value="FAD/NAD(P)-binding domain"/>
    <property type="match status" value="1"/>
</dbReference>
<keyword evidence="8" id="KW-1185">Reference proteome</keyword>
<dbReference type="GO" id="GO:0009061">
    <property type="term" value="P:anaerobic respiration"/>
    <property type="evidence" value="ECO:0007669"/>
    <property type="project" value="TreeGrafter"/>
</dbReference>
<dbReference type="InterPro" id="IPR003953">
    <property type="entry name" value="FAD-dep_OxRdtase_2_FAD-bd"/>
</dbReference>
<evidence type="ECO:0000313" key="7">
    <source>
        <dbReference type="EMBL" id="OOZ35692.1"/>
    </source>
</evidence>
<accession>A0A1T2KS86</accession>
<feature type="domain" description="FAD-dependent oxidoreductase 2 FAD-binding" evidence="5">
    <location>
        <begin position="12"/>
        <end position="241"/>
    </location>
</feature>
<evidence type="ECO:0000256" key="1">
    <source>
        <dbReference type="ARBA" id="ARBA00001974"/>
    </source>
</evidence>
<evidence type="ECO:0000259" key="6">
    <source>
        <dbReference type="Pfam" id="PF02910"/>
    </source>
</evidence>
<dbReference type="PIRSF" id="PIRSF000171">
    <property type="entry name" value="SDHA_APRA_LASPO"/>
    <property type="match status" value="1"/>
</dbReference>
<dbReference type="InterPro" id="IPR027477">
    <property type="entry name" value="Succ_DH/fumarate_Rdtase_cat_sf"/>
</dbReference>
<protein>
    <submittedName>
        <fullName evidence="7">Adenylyl-sulfate reductase subunit alpha</fullName>
    </submittedName>
</protein>
<feature type="domain" description="Fumarate reductase/succinate dehydrogenase flavoprotein-like C-terminal" evidence="6">
    <location>
        <begin position="499"/>
        <end position="614"/>
    </location>
</feature>
<dbReference type="InterPro" id="IPR030664">
    <property type="entry name" value="SdhA/FrdA/AprA"/>
</dbReference>
<keyword evidence="3" id="KW-0285">Flavoprotein</keyword>
<dbReference type="PANTHER" id="PTHR11632:SF51">
    <property type="entry name" value="SUCCINATE DEHYDROGENASE [UBIQUINONE] FLAVOPROTEIN SUBUNIT, MITOCHONDRIAL"/>
    <property type="match status" value="1"/>
</dbReference>
<dbReference type="NCBIfam" id="TIGR02061">
    <property type="entry name" value="aprA"/>
    <property type="match status" value="1"/>
</dbReference>
<dbReference type="Gene3D" id="3.90.700.10">
    <property type="entry name" value="Succinate dehydrogenase/fumarate reductase flavoprotein, catalytic domain"/>
    <property type="match status" value="1"/>
</dbReference>
<dbReference type="OrthoDB" id="9805351at2"/>
<dbReference type="GO" id="GO:0009055">
    <property type="term" value="F:electron transfer activity"/>
    <property type="evidence" value="ECO:0007669"/>
    <property type="project" value="TreeGrafter"/>
</dbReference>
<dbReference type="Gene3D" id="3.50.50.60">
    <property type="entry name" value="FAD/NAD(P)-binding domain"/>
    <property type="match status" value="1"/>
</dbReference>
<evidence type="ECO:0000256" key="3">
    <source>
        <dbReference type="ARBA" id="ARBA00022630"/>
    </source>
</evidence>
<dbReference type="SUPFAM" id="SSF56425">
    <property type="entry name" value="Succinate dehydrogenase/fumarate reductase flavoprotein, catalytic domain"/>
    <property type="match status" value="1"/>
</dbReference>
<dbReference type="GO" id="GO:0000104">
    <property type="term" value="F:succinate dehydrogenase activity"/>
    <property type="evidence" value="ECO:0007669"/>
    <property type="project" value="TreeGrafter"/>
</dbReference>
<dbReference type="GO" id="GO:0005886">
    <property type="term" value="C:plasma membrane"/>
    <property type="evidence" value="ECO:0007669"/>
    <property type="project" value="TreeGrafter"/>
</dbReference>
<dbReference type="InterPro" id="IPR015939">
    <property type="entry name" value="Fum_Rdtase/Succ_DH_flav-like_C"/>
</dbReference>
<name>A0A1T2KS86_9GAMM</name>
<proteinExistence type="predicted"/>
<keyword evidence="4" id="KW-0560">Oxidoreductase</keyword>
<evidence type="ECO:0000256" key="4">
    <source>
        <dbReference type="ARBA" id="ARBA00023002"/>
    </source>
</evidence>
<dbReference type="Pfam" id="PF00890">
    <property type="entry name" value="FAD_binding_2"/>
    <property type="match status" value="1"/>
</dbReference>
<comment type="caution">
    <text evidence="7">The sequence shown here is derived from an EMBL/GenBank/DDBJ whole genome shotgun (WGS) entry which is preliminary data.</text>
</comment>
<evidence type="ECO:0000259" key="5">
    <source>
        <dbReference type="Pfam" id="PF00890"/>
    </source>
</evidence>
<reference evidence="7 8" key="1">
    <citation type="submission" date="2016-11" db="EMBL/GenBank/DDBJ databases">
        <title>Mixed transmission modes and dynamic genome evolution in an obligate animal-bacterial symbiosis.</title>
        <authorList>
            <person name="Russell S.L."/>
            <person name="Corbett-Detig R.B."/>
            <person name="Cavanaugh C.M."/>
        </authorList>
    </citation>
    <scope>NUCLEOTIDE SEQUENCE [LARGE SCALE GENOMIC DNA]</scope>
    <source>
        <strain evidence="7">Se-Cadez</strain>
    </source>
</reference>
<comment type="pathway">
    <text evidence="2">Carbohydrate metabolism; tricarboxylic acid cycle.</text>
</comment>
<dbReference type="InterPro" id="IPR036188">
    <property type="entry name" value="FAD/NAD-bd_sf"/>
</dbReference>
<gene>
    <name evidence="7" type="ORF">BOW51_10710</name>
</gene>
<sequence length="635" mass="71054">MAYKTIVEDNIDILVAGAGLGGTGAAFEARYWGKDKKIVIAEKANIDRSGAVAQGLYAINCYMGTRFGENNPEDHVRYARIDLMGMVREDLLFDMARHVDSAVHQFEEWGMPVMRNPKTGAYLREGRWQIMIHGESYKPLVAEAAKKSADKVYNRICVTHLLMDDGKENRVAGAVGFNVRTGDYHVFKSKAVVVGAGGASNIFKPRSVGEGAGRVWYAPWSSGSAYGLMIGAGAKMTQMENRIVLARFKDGYGPVGAYFLHLKTYTQNCDGEEYESKWFPALEKMVGKAYLDTEASHVSHRPIPTCLRNHAFIHEVNSGKGPIHMVTMEAFQDPHLEEIGWHNFLGMTVGQAVLWAATDVNPKYENPELTTSEPYVMGSHATGCGAWCSGPEDISPDEYFWGYNRMTTVEGLFGAGDAVGGTPHAFSSGSFTEGRLAAKAACAYIDDGKAEGIRVSQEQIDRRREEIYKPMEHYKVYRNEIVAGSVNPNYINPRQGLDRLQKLMDEYAGGVTVSYMTNEKLLHIGLKKMKTLEEDLEKVAAENIHELLRAWELKHRHLASEAVIHHTLFREETRWPGYYYRGDHMKVDDENWHVLTVSRRDPQTGEYTMEKAPLYHLVGDIEDKALAELKATEGK</sequence>
<dbReference type="Pfam" id="PF02910">
    <property type="entry name" value="Succ_DH_flav_C"/>
    <property type="match status" value="1"/>
</dbReference>
<comment type="cofactor">
    <cofactor evidence="1">
        <name>FAD</name>
        <dbReference type="ChEBI" id="CHEBI:57692"/>
    </cofactor>
</comment>
<dbReference type="RefSeq" id="WP_078488005.1">
    <property type="nucleotide sequence ID" value="NZ_MPRJ01000082.1"/>
</dbReference>
<evidence type="ECO:0000256" key="2">
    <source>
        <dbReference type="ARBA" id="ARBA00005163"/>
    </source>
</evidence>
<dbReference type="AlphaFoldDB" id="A0A1T2KS86"/>
<evidence type="ECO:0000313" key="8">
    <source>
        <dbReference type="Proteomes" id="UP000190896"/>
    </source>
</evidence>